<sequence>MLTIFIFFVIISIIVYAFGKGDYLDFFKRKKVITP</sequence>
<dbReference type="EMBL" id="UINC01179204">
    <property type="protein sequence ID" value="SVD87766.1"/>
    <property type="molecule type" value="Genomic_DNA"/>
</dbReference>
<evidence type="ECO:0000313" key="1">
    <source>
        <dbReference type="EMBL" id="SVD87766.1"/>
    </source>
</evidence>
<reference evidence="1" key="1">
    <citation type="submission" date="2018-05" db="EMBL/GenBank/DDBJ databases">
        <authorList>
            <person name="Lanie J.A."/>
            <person name="Ng W.-L."/>
            <person name="Kazmierczak K.M."/>
            <person name="Andrzejewski T.M."/>
            <person name="Davidsen T.M."/>
            <person name="Wayne K.J."/>
            <person name="Tettelin H."/>
            <person name="Glass J.I."/>
            <person name="Rusch D."/>
            <person name="Podicherti R."/>
            <person name="Tsui H.-C.T."/>
            <person name="Winkler M.E."/>
        </authorList>
    </citation>
    <scope>NUCLEOTIDE SEQUENCE</scope>
</reference>
<organism evidence="1">
    <name type="scientific">marine metagenome</name>
    <dbReference type="NCBI Taxonomy" id="408172"/>
    <lineage>
        <taxon>unclassified sequences</taxon>
        <taxon>metagenomes</taxon>
        <taxon>ecological metagenomes</taxon>
    </lineage>
</organism>
<protein>
    <submittedName>
        <fullName evidence="1">Uncharacterized protein</fullName>
    </submittedName>
</protein>
<feature type="non-terminal residue" evidence="1">
    <location>
        <position position="35"/>
    </location>
</feature>
<name>A0A382YWW1_9ZZZZ</name>
<proteinExistence type="predicted"/>
<dbReference type="AlphaFoldDB" id="A0A382YWW1"/>
<gene>
    <name evidence="1" type="ORF">METZ01_LOCUS440620</name>
</gene>
<accession>A0A382YWW1</accession>